<dbReference type="PROSITE" id="PS51257">
    <property type="entry name" value="PROKAR_LIPOPROTEIN"/>
    <property type="match status" value="1"/>
</dbReference>
<gene>
    <name evidence="2" type="ORF">Lsan_3006</name>
</gene>
<evidence type="ECO:0000313" key="3">
    <source>
        <dbReference type="Proteomes" id="UP000054703"/>
    </source>
</evidence>
<dbReference type="EMBL" id="LNYU01000083">
    <property type="protein sequence ID" value="KTD56318.1"/>
    <property type="molecule type" value="Genomic_DNA"/>
</dbReference>
<reference evidence="2 3" key="1">
    <citation type="submission" date="2015-11" db="EMBL/GenBank/DDBJ databases">
        <title>Genomic analysis of 38 Legionella species identifies large and diverse effector repertoires.</title>
        <authorList>
            <person name="Burstein D."/>
            <person name="Amaro F."/>
            <person name="Zusman T."/>
            <person name="Lifshitz Z."/>
            <person name="Cohen O."/>
            <person name="Gilbert J.A."/>
            <person name="Pupko T."/>
            <person name="Shuman H.A."/>
            <person name="Segal G."/>
        </authorList>
    </citation>
    <scope>NUCLEOTIDE SEQUENCE [LARGE SCALE GENOMIC DNA]</scope>
    <source>
        <strain evidence="2 3">SC-63-C7</strain>
    </source>
</reference>
<comment type="caution">
    <text evidence="2">The sequence shown here is derived from an EMBL/GenBank/DDBJ whole genome shotgun (WGS) entry which is preliminary data.</text>
</comment>
<evidence type="ECO:0000313" key="2">
    <source>
        <dbReference type="EMBL" id="KTD56318.1"/>
    </source>
</evidence>
<dbReference type="AlphaFoldDB" id="A0A0W0YIG3"/>
<evidence type="ECO:0008006" key="4">
    <source>
        <dbReference type="Google" id="ProtNLM"/>
    </source>
</evidence>
<keyword evidence="3" id="KW-1185">Reference proteome</keyword>
<keyword evidence="1" id="KW-0732">Signal</keyword>
<sequence>MKKFIITSSALLMTFSLGGCNTMNDVSQYSNSTVGAGVKYGATAVGTGVGYIADTGAFIGNGVGKVVGTGVGFISGQPATYHNVGTYHNNQVIYHNGHRYMLKNGHYVLVR</sequence>
<organism evidence="2 3">
    <name type="scientific">Legionella santicrucis</name>
    <dbReference type="NCBI Taxonomy" id="45074"/>
    <lineage>
        <taxon>Bacteria</taxon>
        <taxon>Pseudomonadati</taxon>
        <taxon>Pseudomonadota</taxon>
        <taxon>Gammaproteobacteria</taxon>
        <taxon>Legionellales</taxon>
        <taxon>Legionellaceae</taxon>
        <taxon>Legionella</taxon>
    </lineage>
</organism>
<dbReference type="Proteomes" id="UP000054703">
    <property type="component" value="Unassembled WGS sequence"/>
</dbReference>
<accession>A0A0W0YIG3</accession>
<feature type="signal peptide" evidence="1">
    <location>
        <begin position="1"/>
        <end position="19"/>
    </location>
</feature>
<proteinExistence type="predicted"/>
<name>A0A0W0YIG3_9GAMM</name>
<dbReference type="OrthoDB" id="5638917at2"/>
<feature type="chain" id="PRO_5006917657" description="Glycine zipper 2TM domain-containing protein" evidence="1">
    <location>
        <begin position="20"/>
        <end position="111"/>
    </location>
</feature>
<dbReference type="PATRIC" id="fig|45074.5.peg.3237"/>
<protein>
    <recommendedName>
        <fullName evidence="4">Glycine zipper 2TM domain-containing protein</fullName>
    </recommendedName>
</protein>
<evidence type="ECO:0000256" key="1">
    <source>
        <dbReference type="SAM" id="SignalP"/>
    </source>
</evidence>